<dbReference type="RefSeq" id="WP_103129249.1">
    <property type="nucleotide sequence ID" value="NZ_BFAG01000006.1"/>
</dbReference>
<sequence length="117" mass="13179">MNKMLTVIFRTLAAKAIPAIEAQAIQYYLQHAAELKGKADLALDYAMRQYADLTRNVPLLNTTTLDDTMVREQLRQALAWAWERADERVKQAARDVRQAETQPPVTDAPEVEPGGIQ</sequence>
<dbReference type="AlphaFoldDB" id="A0A2I9DLI5"/>
<dbReference type="Proteomes" id="UP000236569">
    <property type="component" value="Unassembled WGS sequence"/>
</dbReference>
<feature type="region of interest" description="Disordered" evidence="1">
    <location>
        <begin position="91"/>
        <end position="117"/>
    </location>
</feature>
<comment type="caution">
    <text evidence="2">The sequence shown here is derived from an EMBL/GenBank/DDBJ whole genome shotgun (WGS) entry which is preliminary data.</text>
</comment>
<gene>
    <name evidence="2" type="ORF">DAERI_060091</name>
</gene>
<evidence type="ECO:0000313" key="2">
    <source>
        <dbReference type="EMBL" id="GBF05831.1"/>
    </source>
</evidence>
<name>A0A2I9DLI5_9DEIO</name>
<reference evidence="3" key="1">
    <citation type="submission" date="2018-01" db="EMBL/GenBank/DDBJ databases">
        <title>Draft Genome Sequence of the Radioresistant Bacterium Deinococcus aerius TR0125, Isolated from the Higher Atmosphere above Japan.</title>
        <authorList>
            <person name="Satoh K."/>
            <person name="Arai H."/>
            <person name="Sanzen T."/>
            <person name="Kawaguchi Y."/>
            <person name="Hayashi H."/>
            <person name="Yokobori S."/>
            <person name="Yamagishi A."/>
            <person name="Oono Y."/>
            <person name="Narumi I."/>
        </authorList>
    </citation>
    <scope>NUCLEOTIDE SEQUENCE [LARGE SCALE GENOMIC DNA]</scope>
    <source>
        <strain evidence="3">TR0125</strain>
    </source>
</reference>
<dbReference type="EMBL" id="BFAG01000006">
    <property type="protein sequence ID" value="GBF05831.1"/>
    <property type="molecule type" value="Genomic_DNA"/>
</dbReference>
<organism evidence="2 3">
    <name type="scientific">Deinococcus aerius</name>
    <dbReference type="NCBI Taxonomy" id="200253"/>
    <lineage>
        <taxon>Bacteria</taxon>
        <taxon>Thermotogati</taxon>
        <taxon>Deinococcota</taxon>
        <taxon>Deinococci</taxon>
        <taxon>Deinococcales</taxon>
        <taxon>Deinococcaceae</taxon>
        <taxon>Deinococcus</taxon>
    </lineage>
</organism>
<evidence type="ECO:0000313" key="3">
    <source>
        <dbReference type="Proteomes" id="UP000236569"/>
    </source>
</evidence>
<dbReference type="OrthoDB" id="77577at2"/>
<keyword evidence="3" id="KW-1185">Reference proteome</keyword>
<proteinExistence type="predicted"/>
<evidence type="ECO:0000256" key="1">
    <source>
        <dbReference type="SAM" id="MobiDB-lite"/>
    </source>
</evidence>
<protein>
    <submittedName>
        <fullName evidence="2">Uncharacterized protein</fullName>
    </submittedName>
</protein>
<accession>A0A2I9DLI5</accession>